<dbReference type="AlphaFoldDB" id="A0AAV4TTZ9"/>
<evidence type="ECO:0000313" key="1">
    <source>
        <dbReference type="EMBL" id="GIY48365.1"/>
    </source>
</evidence>
<evidence type="ECO:0000313" key="2">
    <source>
        <dbReference type="Proteomes" id="UP001054945"/>
    </source>
</evidence>
<gene>
    <name evidence="1" type="ORF">CEXT_361221</name>
</gene>
<sequence>MNAKGSFEVFCIFDQKKSFRSFKSRRSDQEKTHTALHLHVLSSQWLEVSPDEFQIPRGLSPLPFLHPIQNGCFDKSSLKKATC</sequence>
<accession>A0AAV4TTZ9</accession>
<keyword evidence="2" id="KW-1185">Reference proteome</keyword>
<dbReference type="EMBL" id="BPLR01011706">
    <property type="protein sequence ID" value="GIY48365.1"/>
    <property type="molecule type" value="Genomic_DNA"/>
</dbReference>
<dbReference type="Proteomes" id="UP001054945">
    <property type="component" value="Unassembled WGS sequence"/>
</dbReference>
<comment type="caution">
    <text evidence="1">The sequence shown here is derived from an EMBL/GenBank/DDBJ whole genome shotgun (WGS) entry which is preliminary data.</text>
</comment>
<evidence type="ECO:0008006" key="3">
    <source>
        <dbReference type="Google" id="ProtNLM"/>
    </source>
</evidence>
<protein>
    <recommendedName>
        <fullName evidence="3">Ycf15</fullName>
    </recommendedName>
</protein>
<reference evidence="1 2" key="1">
    <citation type="submission" date="2021-06" db="EMBL/GenBank/DDBJ databases">
        <title>Caerostris extrusa draft genome.</title>
        <authorList>
            <person name="Kono N."/>
            <person name="Arakawa K."/>
        </authorList>
    </citation>
    <scope>NUCLEOTIDE SEQUENCE [LARGE SCALE GENOMIC DNA]</scope>
</reference>
<organism evidence="1 2">
    <name type="scientific">Caerostris extrusa</name>
    <name type="common">Bark spider</name>
    <name type="synonym">Caerostris bankana</name>
    <dbReference type="NCBI Taxonomy" id="172846"/>
    <lineage>
        <taxon>Eukaryota</taxon>
        <taxon>Metazoa</taxon>
        <taxon>Ecdysozoa</taxon>
        <taxon>Arthropoda</taxon>
        <taxon>Chelicerata</taxon>
        <taxon>Arachnida</taxon>
        <taxon>Araneae</taxon>
        <taxon>Araneomorphae</taxon>
        <taxon>Entelegynae</taxon>
        <taxon>Araneoidea</taxon>
        <taxon>Araneidae</taxon>
        <taxon>Caerostris</taxon>
    </lineage>
</organism>
<name>A0AAV4TTZ9_CAEEX</name>
<proteinExistence type="predicted"/>